<reference evidence="2" key="1">
    <citation type="journal article" date="2013" name="Genome Announc.">
        <title>Draft genome sequence of the grapevine dieback fungus Eutypa lata UCR-EL1.</title>
        <authorList>
            <person name="Blanco-Ulate B."/>
            <person name="Rolshausen P.E."/>
            <person name="Cantu D."/>
        </authorList>
    </citation>
    <scope>NUCLEOTIDE SEQUENCE [LARGE SCALE GENOMIC DNA]</scope>
    <source>
        <strain evidence="2">UCR-EL1</strain>
    </source>
</reference>
<evidence type="ECO:0008006" key="3">
    <source>
        <dbReference type="Google" id="ProtNLM"/>
    </source>
</evidence>
<sequence length="291" mass="32445">MEKVFATPELLEQILLQVPLQDLLTSAQRVNRQWHALTSSSPSLQSALFFRPSAAAAAAAAVSPARATGQGPAPEPRPNPLLIKRFPSFERLFWPESLVHRMPRFFGLEPPFLDENASWRRMLIQQRPAARVVGVCARFFSITGDLGERAYRLLGYSAIRYEFADADAVRMSHLVEWVGSSLAVTGIFGVLCVPAQAPEFVKMCFGRGNANGFDGPEEEAARVGEVVGEADVVLVRELDVASLPPHLRPMDLLLYGPKWNLKKKDSPEPLKVIEFHNATMENWFKEHNTVR</sequence>
<dbReference type="AlphaFoldDB" id="M7SX99"/>
<name>M7SX99_EUTLA</name>
<dbReference type="CDD" id="cd09917">
    <property type="entry name" value="F-box_SF"/>
    <property type="match status" value="1"/>
</dbReference>
<dbReference type="HOGENOM" id="CLU_956540_0_0_1"/>
<dbReference type="EMBL" id="KB706149">
    <property type="protein sequence ID" value="EMR68942.1"/>
    <property type="molecule type" value="Genomic_DNA"/>
</dbReference>
<dbReference type="KEGG" id="ela:UCREL1_4034"/>
<gene>
    <name evidence="1" type="ORF">UCREL1_4034</name>
</gene>
<protein>
    <recommendedName>
        <fullName evidence="3">F-box domain-containing protein</fullName>
    </recommendedName>
</protein>
<dbReference type="eggNOG" id="ENOG502SSR5">
    <property type="taxonomic scope" value="Eukaryota"/>
</dbReference>
<organism evidence="1 2">
    <name type="scientific">Eutypa lata (strain UCR-EL1)</name>
    <name type="common">Grapevine dieback disease fungus</name>
    <name type="synonym">Eutypa armeniacae</name>
    <dbReference type="NCBI Taxonomy" id="1287681"/>
    <lineage>
        <taxon>Eukaryota</taxon>
        <taxon>Fungi</taxon>
        <taxon>Dikarya</taxon>
        <taxon>Ascomycota</taxon>
        <taxon>Pezizomycotina</taxon>
        <taxon>Sordariomycetes</taxon>
        <taxon>Xylariomycetidae</taxon>
        <taxon>Xylariales</taxon>
        <taxon>Diatrypaceae</taxon>
        <taxon>Eutypa</taxon>
    </lineage>
</organism>
<proteinExistence type="predicted"/>
<dbReference type="InterPro" id="IPR036047">
    <property type="entry name" value="F-box-like_dom_sf"/>
</dbReference>
<accession>M7SX99</accession>
<evidence type="ECO:0000313" key="2">
    <source>
        <dbReference type="Proteomes" id="UP000012174"/>
    </source>
</evidence>
<dbReference type="SUPFAM" id="SSF81383">
    <property type="entry name" value="F-box domain"/>
    <property type="match status" value="1"/>
</dbReference>
<dbReference type="Proteomes" id="UP000012174">
    <property type="component" value="Unassembled WGS sequence"/>
</dbReference>
<keyword evidence="2" id="KW-1185">Reference proteome</keyword>
<evidence type="ECO:0000313" key="1">
    <source>
        <dbReference type="EMBL" id="EMR68942.1"/>
    </source>
</evidence>
<dbReference type="OrthoDB" id="3800738at2759"/>